<dbReference type="EMBL" id="SWKV01000064">
    <property type="protein sequence ID" value="KAF3034788.1"/>
    <property type="molecule type" value="Genomic_DNA"/>
</dbReference>
<dbReference type="OrthoDB" id="3797725at2759"/>
<name>A0A9P4WKT0_9PLEO</name>
<gene>
    <name evidence="1" type="ORF">E8E12_003380</name>
</gene>
<organism evidence="1 2">
    <name type="scientific">Didymella heteroderae</name>
    <dbReference type="NCBI Taxonomy" id="1769908"/>
    <lineage>
        <taxon>Eukaryota</taxon>
        <taxon>Fungi</taxon>
        <taxon>Dikarya</taxon>
        <taxon>Ascomycota</taxon>
        <taxon>Pezizomycotina</taxon>
        <taxon>Dothideomycetes</taxon>
        <taxon>Pleosporomycetidae</taxon>
        <taxon>Pleosporales</taxon>
        <taxon>Pleosporineae</taxon>
        <taxon>Didymellaceae</taxon>
        <taxon>Didymella</taxon>
    </lineage>
</organism>
<dbReference type="AlphaFoldDB" id="A0A9P4WKT0"/>
<protein>
    <submittedName>
        <fullName evidence="1">Uncharacterized protein</fullName>
    </submittedName>
</protein>
<accession>A0A9P4WKT0</accession>
<reference evidence="1" key="1">
    <citation type="submission" date="2019-04" db="EMBL/GenBank/DDBJ databases">
        <title>Sequencing of skin fungus with MAO and IRED activity.</title>
        <authorList>
            <person name="Marsaioli A.J."/>
            <person name="Bonatto J.M.C."/>
            <person name="Reis Junior O."/>
        </authorList>
    </citation>
    <scope>NUCLEOTIDE SEQUENCE</scope>
    <source>
        <strain evidence="1">28M1</strain>
    </source>
</reference>
<evidence type="ECO:0000313" key="2">
    <source>
        <dbReference type="Proteomes" id="UP000758155"/>
    </source>
</evidence>
<dbReference type="Proteomes" id="UP000758155">
    <property type="component" value="Unassembled WGS sequence"/>
</dbReference>
<keyword evidence="2" id="KW-1185">Reference proteome</keyword>
<evidence type="ECO:0000313" key="1">
    <source>
        <dbReference type="EMBL" id="KAF3034788.1"/>
    </source>
</evidence>
<comment type="caution">
    <text evidence="1">The sequence shown here is derived from an EMBL/GenBank/DDBJ whole genome shotgun (WGS) entry which is preliminary data.</text>
</comment>
<sequence length="333" mass="37938">MNGITSIPSVELINPSEGSEATSLFQICVDIAVQHPYRFRGEVIAAGVPLRPLKETAPTLLEYLTIDGTEILLPRSEAVDWSLLLNLIDVIVDKHRSGEVFEIDTHEMLQDPVRSIKLHVILTMFGLHDQASSLLKQLWLGFETHTLTPTDVFWMYGALVLPKKPGWVPELTDVYLQMMAWNILDADAENRLHPDLHTFFLEEEAKPYHLTRLLEEHFHKYGLSREKITEGAAYRKRRDTATERTEVIASQRSSTNGASNPTAVEASIFPARWHPKTESKELQKLLDLEACFPDGSWDQVKWDGKGKNVKKMAAERDGLLSLWRSLLWKFREG</sequence>
<proteinExistence type="predicted"/>